<accession>A0AAP0I3H6</accession>
<dbReference type="AlphaFoldDB" id="A0AAP0I3H6"/>
<dbReference type="Proteomes" id="UP001420932">
    <property type="component" value="Unassembled WGS sequence"/>
</dbReference>
<keyword evidence="8" id="KW-1133">Transmembrane helix</keyword>
<evidence type="ECO:0000256" key="6">
    <source>
        <dbReference type="ARBA" id="ARBA00022777"/>
    </source>
</evidence>
<evidence type="ECO:0000259" key="11">
    <source>
        <dbReference type="PROSITE" id="PS50011"/>
    </source>
</evidence>
<dbReference type="GO" id="GO:0016020">
    <property type="term" value="C:membrane"/>
    <property type="evidence" value="ECO:0007669"/>
    <property type="project" value="UniProtKB-SubCell"/>
</dbReference>
<keyword evidence="5" id="KW-0547">Nucleotide-binding</keyword>
<dbReference type="InterPro" id="IPR008271">
    <property type="entry name" value="Ser/Thr_kinase_AS"/>
</dbReference>
<evidence type="ECO:0000256" key="5">
    <source>
        <dbReference type="ARBA" id="ARBA00022741"/>
    </source>
</evidence>
<keyword evidence="9" id="KW-0472">Membrane</keyword>
<keyword evidence="7" id="KW-0067">ATP-binding</keyword>
<comment type="caution">
    <text evidence="12">The sequence shown here is derived from an EMBL/GenBank/DDBJ whole genome shotgun (WGS) entry which is preliminary data.</text>
</comment>
<evidence type="ECO:0000256" key="1">
    <source>
        <dbReference type="ARBA" id="ARBA00004167"/>
    </source>
</evidence>
<dbReference type="PANTHER" id="PTHR47984">
    <property type="entry name" value="OS01G0323000 PROTEIN"/>
    <property type="match status" value="1"/>
</dbReference>
<feature type="region of interest" description="Disordered" evidence="10">
    <location>
        <begin position="21"/>
        <end position="134"/>
    </location>
</feature>
<dbReference type="EMBL" id="JBBNAF010000010">
    <property type="protein sequence ID" value="KAK9107490.1"/>
    <property type="molecule type" value="Genomic_DNA"/>
</dbReference>
<dbReference type="InterPro" id="IPR000719">
    <property type="entry name" value="Prot_kinase_dom"/>
</dbReference>
<feature type="compositionally biased region" description="Basic and acidic residues" evidence="10">
    <location>
        <begin position="94"/>
        <end position="120"/>
    </location>
</feature>
<dbReference type="Gene3D" id="1.10.510.10">
    <property type="entry name" value="Transferase(Phosphotransferase) domain 1"/>
    <property type="match status" value="1"/>
</dbReference>
<reference evidence="12 13" key="1">
    <citation type="submission" date="2024-01" db="EMBL/GenBank/DDBJ databases">
        <title>Genome assemblies of Stephania.</title>
        <authorList>
            <person name="Yang L."/>
        </authorList>
    </citation>
    <scope>NUCLEOTIDE SEQUENCE [LARGE SCALE GENOMIC DNA]</scope>
    <source>
        <strain evidence="12">YNDBR</strain>
        <tissue evidence="12">Leaf</tissue>
    </source>
</reference>
<dbReference type="InterPro" id="IPR052232">
    <property type="entry name" value="RLK_Ser/Thr-Kinase"/>
</dbReference>
<evidence type="ECO:0000256" key="4">
    <source>
        <dbReference type="ARBA" id="ARBA00022692"/>
    </source>
</evidence>
<name>A0AAP0I3H6_9MAGN</name>
<evidence type="ECO:0000313" key="12">
    <source>
        <dbReference type="EMBL" id="KAK9107490.1"/>
    </source>
</evidence>
<dbReference type="PANTHER" id="PTHR47984:SF22">
    <property type="entry name" value="OS03G0125600 PROTEIN"/>
    <property type="match status" value="1"/>
</dbReference>
<sequence>MTESNTTLSTICIVLSHGRTKCQSGRSPTIGWGRRGGKAGEGSIVESQVKAAPPEWKHPTSTNRKKKVDQNNPQPKRKWAKQTNESDVQPGETGMEHEGATSFIGDRDGLASRAKSREGTELSYTPTDGVGSEDNVVDFEGVDSSSTPLHTENEMTTSFPNGLTTLDPLLSFCNHVLLDIWRNKARGFLKCINHGSQVSIWQTIQAYLKKERLGSFDYFGNESNSLLSGQAEKEFRVEVEAIGRVRHKNLVRLLGCLLYEYIDNGNLEQWLHGDVGLVSPLTWEIRMNIILGTAKGLAYLHEGLEPKVVHRDVKSSNILLDRQGGMLRFMACRCFTNVTAENAIAMVDAVIAFLSRVEEE</sequence>
<evidence type="ECO:0000256" key="10">
    <source>
        <dbReference type="SAM" id="MobiDB-lite"/>
    </source>
</evidence>
<dbReference type="Pfam" id="PF07714">
    <property type="entry name" value="PK_Tyr_Ser-Thr"/>
    <property type="match status" value="1"/>
</dbReference>
<evidence type="ECO:0000256" key="8">
    <source>
        <dbReference type="ARBA" id="ARBA00022989"/>
    </source>
</evidence>
<dbReference type="SUPFAM" id="SSF56112">
    <property type="entry name" value="Protein kinase-like (PK-like)"/>
    <property type="match status" value="1"/>
</dbReference>
<proteinExistence type="predicted"/>
<dbReference type="PROSITE" id="PS50011">
    <property type="entry name" value="PROTEIN_KINASE_DOM"/>
    <property type="match status" value="1"/>
</dbReference>
<feature type="domain" description="Protein kinase" evidence="11">
    <location>
        <begin position="186"/>
        <end position="360"/>
    </location>
</feature>
<evidence type="ECO:0000313" key="13">
    <source>
        <dbReference type="Proteomes" id="UP001420932"/>
    </source>
</evidence>
<dbReference type="InterPro" id="IPR011009">
    <property type="entry name" value="Kinase-like_dom_sf"/>
</dbReference>
<keyword evidence="6" id="KW-0418">Kinase</keyword>
<evidence type="ECO:0000256" key="2">
    <source>
        <dbReference type="ARBA" id="ARBA00022553"/>
    </source>
</evidence>
<dbReference type="InterPro" id="IPR001245">
    <property type="entry name" value="Ser-Thr/Tyr_kinase_cat_dom"/>
</dbReference>
<protein>
    <recommendedName>
        <fullName evidence="11">Protein kinase domain-containing protein</fullName>
    </recommendedName>
</protein>
<keyword evidence="13" id="KW-1185">Reference proteome</keyword>
<dbReference type="PROSITE" id="PS00108">
    <property type="entry name" value="PROTEIN_KINASE_ST"/>
    <property type="match status" value="1"/>
</dbReference>
<gene>
    <name evidence="12" type="ORF">Syun_023501</name>
</gene>
<evidence type="ECO:0000256" key="9">
    <source>
        <dbReference type="ARBA" id="ARBA00023136"/>
    </source>
</evidence>
<evidence type="ECO:0000256" key="3">
    <source>
        <dbReference type="ARBA" id="ARBA00022679"/>
    </source>
</evidence>
<dbReference type="GO" id="GO:0004672">
    <property type="term" value="F:protein kinase activity"/>
    <property type="evidence" value="ECO:0007669"/>
    <property type="project" value="InterPro"/>
</dbReference>
<organism evidence="12 13">
    <name type="scientific">Stephania yunnanensis</name>
    <dbReference type="NCBI Taxonomy" id="152371"/>
    <lineage>
        <taxon>Eukaryota</taxon>
        <taxon>Viridiplantae</taxon>
        <taxon>Streptophyta</taxon>
        <taxon>Embryophyta</taxon>
        <taxon>Tracheophyta</taxon>
        <taxon>Spermatophyta</taxon>
        <taxon>Magnoliopsida</taxon>
        <taxon>Ranunculales</taxon>
        <taxon>Menispermaceae</taxon>
        <taxon>Menispermoideae</taxon>
        <taxon>Cissampelideae</taxon>
        <taxon>Stephania</taxon>
    </lineage>
</organism>
<keyword evidence="3" id="KW-0808">Transferase</keyword>
<evidence type="ECO:0000256" key="7">
    <source>
        <dbReference type="ARBA" id="ARBA00022840"/>
    </source>
</evidence>
<comment type="subcellular location">
    <subcellularLocation>
        <location evidence="1">Membrane</location>
        <topology evidence="1">Single-pass membrane protein</topology>
    </subcellularLocation>
</comment>
<dbReference type="GO" id="GO:0005524">
    <property type="term" value="F:ATP binding"/>
    <property type="evidence" value="ECO:0007669"/>
    <property type="project" value="UniProtKB-KW"/>
</dbReference>
<keyword evidence="4" id="KW-0812">Transmembrane</keyword>
<keyword evidence="2" id="KW-0597">Phosphoprotein</keyword>